<name>A0A226CY03_FOLCA</name>
<sequence>MSRLQTLLIFFSFCTSSIYASCFIRIFTPDQKETPNFNQISISLFPEFPLWEKTFQSKNSTTLAVSPIFRFSPHTHIFYLFNPSWTEALHISDKSGYANTDKAWFVLLESGNNSSPDLHFHLTNLNIISWSGKTIENYVKLNAAFGHIASDKVRFIYCKIPSAFLAPEWGVFLKPFDPATWSILFFLIQMMVLILILIPGNQSRFRDYPTILLSAVVYILSGQKSRYLVTLMPIMFSLWNIIIINTYLGVVTTDFIAKPEEERIEKVSDLVQEKGYRYLIQNESDHGMMALFKTNIEAKLLRNKTLSQTAEDYIVQNFSSYYSYSMFQAMAAEKGYLAAPDSVLLAHPKVTNGHFIVNEFSCFFLPKEEAFELQLAVLFESGFVQKAGKIWQRILEGGFAPFWRSLIGRGKILMSRRQEADGKVEVLEEEDWDYQGLGLSSHIRILFFLQLISWLISCLYFGVEMRGLLISWCPILRSHQTGERWRTVEEVFCATAGYLSQYYWERQSSACLYNQPPINGTSHWYPRRPLLVRRREGRRTPSLKIALKISKSSSRLQCDEVSSLQNASFPLYPPSSRLQCDEVSSLQNASFPLYPPSSRRRCDRLRRPSPPPPPLVTKHFVIRESGSSFNSTALRIISFLDIDITHPKPLTPHRPPRILVLLLLTASSHTLGPHNFGATLIGQSLPSARNFPISTSRPQIEVVPHTFGATSLGQSLQPATPFPISISPPQNEVVAPHHDIILSPRPSIPATFYLKTSILPPATFYPQPNASPQRLPSTTTLHSKPHLKHRSLRNLLHNDSVPINPSILIGTTTSFTPPPSSG</sequence>
<dbReference type="EMBL" id="LNIX01000068">
    <property type="protein sequence ID" value="OXA36916.1"/>
    <property type="molecule type" value="Genomic_DNA"/>
</dbReference>
<reference evidence="3 4" key="1">
    <citation type="submission" date="2015-12" db="EMBL/GenBank/DDBJ databases">
        <title>The genome of Folsomia candida.</title>
        <authorList>
            <person name="Faddeeva A."/>
            <person name="Derks M.F."/>
            <person name="Anvar Y."/>
            <person name="Smit S."/>
            <person name="Van Straalen N."/>
            <person name="Roelofs D."/>
        </authorList>
    </citation>
    <scope>NUCLEOTIDE SEQUENCE [LARGE SCALE GENOMIC DNA]</scope>
    <source>
        <strain evidence="3 4">VU population</strain>
        <tissue evidence="3">Whole body</tissue>
    </source>
</reference>
<evidence type="ECO:0000313" key="4">
    <source>
        <dbReference type="Proteomes" id="UP000198287"/>
    </source>
</evidence>
<feature type="transmembrane region" description="Helical" evidence="1">
    <location>
        <begin position="227"/>
        <end position="248"/>
    </location>
</feature>
<gene>
    <name evidence="3" type="ORF">Fcan01_28301</name>
</gene>
<keyword evidence="2" id="KW-0732">Signal</keyword>
<keyword evidence="4" id="KW-1185">Reference proteome</keyword>
<evidence type="ECO:0000256" key="1">
    <source>
        <dbReference type="SAM" id="Phobius"/>
    </source>
</evidence>
<keyword evidence="1" id="KW-0472">Membrane</keyword>
<keyword evidence="1" id="KW-0812">Transmembrane</keyword>
<evidence type="ECO:0000256" key="2">
    <source>
        <dbReference type="SAM" id="SignalP"/>
    </source>
</evidence>
<evidence type="ECO:0000313" key="3">
    <source>
        <dbReference type="EMBL" id="OXA36916.1"/>
    </source>
</evidence>
<feature type="signal peptide" evidence="2">
    <location>
        <begin position="1"/>
        <end position="20"/>
    </location>
</feature>
<organism evidence="3 4">
    <name type="scientific">Folsomia candida</name>
    <name type="common">Springtail</name>
    <dbReference type="NCBI Taxonomy" id="158441"/>
    <lineage>
        <taxon>Eukaryota</taxon>
        <taxon>Metazoa</taxon>
        <taxon>Ecdysozoa</taxon>
        <taxon>Arthropoda</taxon>
        <taxon>Hexapoda</taxon>
        <taxon>Collembola</taxon>
        <taxon>Entomobryomorpha</taxon>
        <taxon>Isotomoidea</taxon>
        <taxon>Isotomidae</taxon>
        <taxon>Proisotominae</taxon>
        <taxon>Folsomia</taxon>
    </lineage>
</organism>
<comment type="caution">
    <text evidence="3">The sequence shown here is derived from an EMBL/GenBank/DDBJ whole genome shotgun (WGS) entry which is preliminary data.</text>
</comment>
<protein>
    <submittedName>
        <fullName evidence="3">Uncharacterized protein</fullName>
    </submittedName>
</protein>
<keyword evidence="1" id="KW-1133">Transmembrane helix</keyword>
<accession>A0A226CY03</accession>
<dbReference type="AlphaFoldDB" id="A0A226CY03"/>
<dbReference type="Proteomes" id="UP000198287">
    <property type="component" value="Unassembled WGS sequence"/>
</dbReference>
<feature type="transmembrane region" description="Helical" evidence="1">
    <location>
        <begin position="179"/>
        <end position="198"/>
    </location>
</feature>
<feature type="chain" id="PRO_5012940298" evidence="2">
    <location>
        <begin position="21"/>
        <end position="822"/>
    </location>
</feature>
<proteinExistence type="predicted"/>